<dbReference type="SUPFAM" id="SSF50729">
    <property type="entry name" value="PH domain-like"/>
    <property type="match status" value="1"/>
</dbReference>
<dbReference type="FunFam" id="2.30.29.30:FF:000403">
    <property type="entry name" value="Unplaced genomic scaffold supercont1.125, whole genome shotgun sequence"/>
    <property type="match status" value="1"/>
</dbReference>
<dbReference type="Gene3D" id="2.30.29.30">
    <property type="entry name" value="Pleckstrin-homology domain (PH domain)/Phosphotyrosine-binding domain (PTB)"/>
    <property type="match status" value="1"/>
</dbReference>
<evidence type="ECO:0000313" key="3">
    <source>
        <dbReference type="EMBL" id="PWN96291.1"/>
    </source>
</evidence>
<dbReference type="AlphaFoldDB" id="A0A316Z402"/>
<dbReference type="EMBL" id="KZ819300">
    <property type="protein sequence ID" value="PWN96291.1"/>
    <property type="molecule type" value="Genomic_DNA"/>
</dbReference>
<feature type="region of interest" description="Disordered" evidence="1">
    <location>
        <begin position="148"/>
        <end position="235"/>
    </location>
</feature>
<gene>
    <name evidence="3" type="ORF">FA09DRAFT_300188</name>
</gene>
<accession>A0A316Z402</accession>
<evidence type="ECO:0000256" key="1">
    <source>
        <dbReference type="SAM" id="MobiDB-lite"/>
    </source>
</evidence>
<dbReference type="RefSeq" id="XP_025596570.1">
    <property type="nucleotide sequence ID" value="XM_025740324.1"/>
</dbReference>
<dbReference type="GO" id="GO:0006897">
    <property type="term" value="P:endocytosis"/>
    <property type="evidence" value="ECO:0007669"/>
    <property type="project" value="InterPro"/>
</dbReference>
<dbReference type="GeneID" id="37267870"/>
<proteinExistence type="predicted"/>
<dbReference type="Proteomes" id="UP000245946">
    <property type="component" value="Unassembled WGS sequence"/>
</dbReference>
<evidence type="ECO:0000313" key="4">
    <source>
        <dbReference type="Proteomes" id="UP000245946"/>
    </source>
</evidence>
<dbReference type="Pfam" id="PF07933">
    <property type="entry name" value="DUF1681"/>
    <property type="match status" value="1"/>
</dbReference>
<sequence>MASSSAPATAAAAPPPADAPIDALLFVARECFVYKVPPRASLAGYKAAEWGDMEAFLWKGRLRIVEHGAACSIRLEDGDSGELFARAPYDADGTAVEPVLDSSRYFVLRVQGEDGRRAFVGMGFLDRSDAFDFNVALQDWTKCVCSSHASLSPADDRPPRRARAAASPAAAEEAGPSPHAPPQGTDYSLKAGQTFAVKLPGAAARRKDKPAATAGAPAFGAGGGLLPPPPPGRRA</sequence>
<name>A0A316Z402_9BASI</name>
<feature type="compositionally biased region" description="Low complexity" evidence="1">
    <location>
        <begin position="164"/>
        <end position="177"/>
    </location>
</feature>
<protein>
    <submittedName>
        <fullName evidence="3">Adaptin ear-binding coat-associated protein 1 NECAP-1</fullName>
    </submittedName>
</protein>
<dbReference type="GO" id="GO:0030125">
    <property type="term" value="C:clathrin vesicle coat"/>
    <property type="evidence" value="ECO:0007669"/>
    <property type="project" value="TreeGrafter"/>
</dbReference>
<dbReference type="InterPro" id="IPR011993">
    <property type="entry name" value="PH-like_dom_sf"/>
</dbReference>
<keyword evidence="4" id="KW-1185">Reference proteome</keyword>
<dbReference type="PANTHER" id="PTHR12847:SF9">
    <property type="entry name" value="NECAP-LIKE PROTEIN CG9132"/>
    <property type="match status" value="1"/>
</dbReference>
<feature type="compositionally biased region" description="Pro residues" evidence="1">
    <location>
        <begin position="226"/>
        <end position="235"/>
    </location>
</feature>
<dbReference type="PANTHER" id="PTHR12847">
    <property type="entry name" value="ATP-BINDING CASSETTE ABC TRANSPORTER-RELATED"/>
    <property type="match status" value="1"/>
</dbReference>
<organism evidence="3 4">
    <name type="scientific">Tilletiopsis washingtonensis</name>
    <dbReference type="NCBI Taxonomy" id="58919"/>
    <lineage>
        <taxon>Eukaryota</taxon>
        <taxon>Fungi</taxon>
        <taxon>Dikarya</taxon>
        <taxon>Basidiomycota</taxon>
        <taxon>Ustilaginomycotina</taxon>
        <taxon>Exobasidiomycetes</taxon>
        <taxon>Entylomatales</taxon>
        <taxon>Entylomatales incertae sedis</taxon>
        <taxon>Tilletiopsis</taxon>
    </lineage>
</organism>
<evidence type="ECO:0000259" key="2">
    <source>
        <dbReference type="Pfam" id="PF07933"/>
    </source>
</evidence>
<dbReference type="STRING" id="58919.A0A316Z402"/>
<feature type="domain" description="NECAP PHear" evidence="2">
    <location>
        <begin position="22"/>
        <end position="199"/>
    </location>
</feature>
<dbReference type="CDD" id="cd13228">
    <property type="entry name" value="PHear_NECAP"/>
    <property type="match status" value="1"/>
</dbReference>
<dbReference type="InterPro" id="IPR012466">
    <property type="entry name" value="NECAP_PHear"/>
</dbReference>
<dbReference type="OrthoDB" id="10265489at2759"/>
<reference evidence="3 4" key="1">
    <citation type="journal article" date="2018" name="Mol. Biol. Evol.">
        <title>Broad Genomic Sampling Reveals a Smut Pathogenic Ancestry of the Fungal Clade Ustilaginomycotina.</title>
        <authorList>
            <person name="Kijpornyongpan T."/>
            <person name="Mondo S.J."/>
            <person name="Barry K."/>
            <person name="Sandor L."/>
            <person name="Lee J."/>
            <person name="Lipzen A."/>
            <person name="Pangilinan J."/>
            <person name="LaButti K."/>
            <person name="Hainaut M."/>
            <person name="Henrissat B."/>
            <person name="Grigoriev I.V."/>
            <person name="Spatafora J.W."/>
            <person name="Aime M.C."/>
        </authorList>
    </citation>
    <scope>NUCLEOTIDE SEQUENCE [LARGE SCALE GENOMIC DNA]</scope>
    <source>
        <strain evidence="3 4">MCA 4186</strain>
    </source>
</reference>